<reference evidence="1 2" key="1">
    <citation type="journal article" date="2018" name="New Phytol.">
        <title>Phylogenomics of Endogonaceae and evolution of mycorrhizas within Mucoromycota.</title>
        <authorList>
            <person name="Chang Y."/>
            <person name="Desiro A."/>
            <person name="Na H."/>
            <person name="Sandor L."/>
            <person name="Lipzen A."/>
            <person name="Clum A."/>
            <person name="Barry K."/>
            <person name="Grigoriev I.V."/>
            <person name="Martin F.M."/>
            <person name="Stajich J.E."/>
            <person name="Smith M.E."/>
            <person name="Bonito G."/>
            <person name="Spatafora J.W."/>
        </authorList>
    </citation>
    <scope>NUCLEOTIDE SEQUENCE [LARGE SCALE GENOMIC DNA]</scope>
    <source>
        <strain evidence="1 2">AD002</strain>
    </source>
</reference>
<sequence length="300" mass="33562">MADYPIMITQADNHVRVFVRECDLCALASPVHNASTKSRSSPAATTTWAQFSTSDFSLPATHQHHHPRCATIIYPAHRGGPRSTCDNAAPLARNGAPAAHVDVTTHVARRCYQPERVRCRMHRGRARSLVGPKYHKCLRVPLVQRVVVVASNPSGAFAAAKADRELVRAAIRRELITEDLRALRSILEEDKEDEVRSKGEWDKNVDVEKTNGRWGDSVPGNGDQMRRTMNSRGTRMDSCSPHAVLSLIGYRDDPELSLVSLQIEIILSILWFPLPSCDSFFLCKENIFVHDNTNIPIECY</sequence>
<gene>
    <name evidence="1" type="ORF">BC938DRAFT_481183</name>
</gene>
<organism evidence="1 2">
    <name type="scientific">Jimgerdemannia flammicorona</name>
    <dbReference type="NCBI Taxonomy" id="994334"/>
    <lineage>
        <taxon>Eukaryota</taxon>
        <taxon>Fungi</taxon>
        <taxon>Fungi incertae sedis</taxon>
        <taxon>Mucoromycota</taxon>
        <taxon>Mucoromycotina</taxon>
        <taxon>Endogonomycetes</taxon>
        <taxon>Endogonales</taxon>
        <taxon>Endogonaceae</taxon>
        <taxon>Jimgerdemannia</taxon>
    </lineage>
</organism>
<protein>
    <submittedName>
        <fullName evidence="1">Uncharacterized protein</fullName>
    </submittedName>
</protein>
<accession>A0A433QGP4</accession>
<dbReference type="EMBL" id="RBNJ01005794">
    <property type="protein sequence ID" value="RUS29000.1"/>
    <property type="molecule type" value="Genomic_DNA"/>
</dbReference>
<proteinExistence type="predicted"/>
<dbReference type="Proteomes" id="UP000274822">
    <property type="component" value="Unassembled WGS sequence"/>
</dbReference>
<evidence type="ECO:0000313" key="2">
    <source>
        <dbReference type="Proteomes" id="UP000274822"/>
    </source>
</evidence>
<comment type="caution">
    <text evidence="1">The sequence shown here is derived from an EMBL/GenBank/DDBJ whole genome shotgun (WGS) entry which is preliminary data.</text>
</comment>
<dbReference type="AlphaFoldDB" id="A0A433QGP4"/>
<evidence type="ECO:0000313" key="1">
    <source>
        <dbReference type="EMBL" id="RUS29000.1"/>
    </source>
</evidence>
<keyword evidence="2" id="KW-1185">Reference proteome</keyword>
<name>A0A433QGP4_9FUNG</name>